<dbReference type="EMBL" id="CALNXK010000274">
    <property type="protein sequence ID" value="CAH3180327.1"/>
    <property type="molecule type" value="Genomic_DNA"/>
</dbReference>
<dbReference type="InterPro" id="IPR002893">
    <property type="entry name" value="Znf_MYND"/>
</dbReference>
<comment type="caution">
    <text evidence="8">The sequence shown here is derived from an EMBL/GenBank/DDBJ whole genome shotgun (WGS) entry which is preliminary data.</text>
</comment>
<dbReference type="SUPFAM" id="SSF81901">
    <property type="entry name" value="HCP-like"/>
    <property type="match status" value="2"/>
</dbReference>
<dbReference type="SUPFAM" id="SSF144232">
    <property type="entry name" value="HIT/MYND zinc finger-like"/>
    <property type="match status" value="1"/>
</dbReference>
<keyword evidence="9" id="KW-1185">Reference proteome</keyword>
<dbReference type="PROSITE" id="PS50865">
    <property type="entry name" value="ZF_MYND_2"/>
    <property type="match status" value="1"/>
</dbReference>
<reference evidence="8 9" key="1">
    <citation type="submission" date="2022-05" db="EMBL/GenBank/DDBJ databases">
        <authorList>
            <consortium name="Genoscope - CEA"/>
            <person name="William W."/>
        </authorList>
    </citation>
    <scope>NUCLEOTIDE SEQUENCE [LARGE SCALE GENOMIC DNA]</scope>
</reference>
<dbReference type="PANTHER" id="PTHR11102:SF160">
    <property type="entry name" value="ERAD-ASSOCIATED E3 UBIQUITIN-PROTEIN LIGASE COMPONENT HRD3"/>
    <property type="match status" value="1"/>
</dbReference>
<keyword evidence="1" id="KW-0479">Metal-binding</keyword>
<dbReference type="InterPro" id="IPR011990">
    <property type="entry name" value="TPR-like_helical_dom_sf"/>
</dbReference>
<sequence>MNFSTAEHLDFRQYCITTHGSIEHLIHKAENGEIVAQADLGIAYSEGFGDLLPQDIDEAIRWLKTAVDSGYEFPSILETLGKLLNLKGTLPSRRKAYEMYHRGAKLGSVISQINLAEMYRCGVEGVVNRDIKEAFKWYKIAADEDVSAYRSNVGVDKLCSVTMTMGNAVLTRYKALELIYKYYLEGDCPEGKPQPTKAVHYLTRAAEQGHNEAQLKLGQIYLTGSCEQVKDIARAKKRCMNASEGQHFISQNLLRQCEESGAGSQCAVSQLTSTELSKDSAKQAFEILLDKVTCEAQQHPLTLFKPMAFSEEMLIKFDWSPTAKQYLKAFKLVKEGFEILYKSNFTDGKGISLIAHGFLTESTILQGFPQRQFLWSRIHQLSDKILQTNPNFFEGALLWYAFHPCESRVSEESAKVDSKKVAFLLNMINLIKRAEPHSSPCKNTFEFDKNYSSWLHVLYVFVGSFYVVASAYQEAAEAAENSLSCCPAFFEAKRLLGFSLRAMFSSKSNPEEKDSRPNVSTGLMPTQASNRQTSKYASWTTQKLKNTAAKVLKEFLVEAPPCDRFYPNVYYYLADLAFVDMDFQEFKKYYELGQDAEEKRLPFLDPVDLALKDWMAPVYQLLPQIGSLVARCGNKACTRKVEKTELKSCGGCGSQQYCSKDCQRADWKNHKASCKAHRGLKAKYST</sequence>
<evidence type="ECO:0000313" key="9">
    <source>
        <dbReference type="Proteomes" id="UP001159405"/>
    </source>
</evidence>
<evidence type="ECO:0000256" key="6">
    <source>
        <dbReference type="SAM" id="MobiDB-lite"/>
    </source>
</evidence>
<dbReference type="Pfam" id="PF01753">
    <property type="entry name" value="zf-MYND"/>
    <property type="match status" value="1"/>
</dbReference>
<dbReference type="PROSITE" id="PS01360">
    <property type="entry name" value="ZF_MYND_1"/>
    <property type="match status" value="1"/>
</dbReference>
<dbReference type="Gene3D" id="6.10.140.2220">
    <property type="match status" value="1"/>
</dbReference>
<accession>A0ABN8RM32</accession>
<keyword evidence="3" id="KW-0862">Zinc</keyword>
<evidence type="ECO:0000256" key="4">
    <source>
        <dbReference type="ARBA" id="ARBA00038101"/>
    </source>
</evidence>
<evidence type="ECO:0000256" key="5">
    <source>
        <dbReference type="PROSITE-ProRule" id="PRU00134"/>
    </source>
</evidence>
<proteinExistence type="inferred from homology"/>
<dbReference type="InterPro" id="IPR006597">
    <property type="entry name" value="Sel1-like"/>
</dbReference>
<comment type="similarity">
    <text evidence="4">Belongs to the sel-1 family.</text>
</comment>
<evidence type="ECO:0000256" key="3">
    <source>
        <dbReference type="ARBA" id="ARBA00022833"/>
    </source>
</evidence>
<dbReference type="Gene3D" id="1.25.40.10">
    <property type="entry name" value="Tetratricopeptide repeat domain"/>
    <property type="match status" value="2"/>
</dbReference>
<feature type="domain" description="MYND-type" evidence="7">
    <location>
        <begin position="629"/>
        <end position="674"/>
    </location>
</feature>
<name>A0ABN8RM32_9CNID</name>
<keyword evidence="2 5" id="KW-0863">Zinc-finger</keyword>
<organism evidence="8 9">
    <name type="scientific">Porites lobata</name>
    <dbReference type="NCBI Taxonomy" id="104759"/>
    <lineage>
        <taxon>Eukaryota</taxon>
        <taxon>Metazoa</taxon>
        <taxon>Cnidaria</taxon>
        <taxon>Anthozoa</taxon>
        <taxon>Hexacorallia</taxon>
        <taxon>Scleractinia</taxon>
        <taxon>Fungiina</taxon>
        <taxon>Poritidae</taxon>
        <taxon>Porites</taxon>
    </lineage>
</organism>
<dbReference type="PANTHER" id="PTHR11102">
    <property type="entry name" value="SEL-1-LIKE PROTEIN"/>
    <property type="match status" value="1"/>
</dbReference>
<feature type="region of interest" description="Disordered" evidence="6">
    <location>
        <begin position="507"/>
        <end position="532"/>
    </location>
</feature>
<dbReference type="InterPro" id="IPR050767">
    <property type="entry name" value="Sel1_AlgK"/>
</dbReference>
<evidence type="ECO:0000313" key="8">
    <source>
        <dbReference type="EMBL" id="CAH3180327.1"/>
    </source>
</evidence>
<dbReference type="Pfam" id="PF08238">
    <property type="entry name" value="Sel1"/>
    <property type="match status" value="5"/>
</dbReference>
<protein>
    <recommendedName>
        <fullName evidence="7">MYND-type domain-containing protein</fullName>
    </recommendedName>
</protein>
<evidence type="ECO:0000256" key="1">
    <source>
        <dbReference type="ARBA" id="ARBA00022723"/>
    </source>
</evidence>
<dbReference type="SMART" id="SM00671">
    <property type="entry name" value="SEL1"/>
    <property type="match status" value="5"/>
</dbReference>
<gene>
    <name evidence="8" type="ORF">PLOB_00023260</name>
</gene>
<evidence type="ECO:0000259" key="7">
    <source>
        <dbReference type="PROSITE" id="PS50865"/>
    </source>
</evidence>
<evidence type="ECO:0000256" key="2">
    <source>
        <dbReference type="ARBA" id="ARBA00022771"/>
    </source>
</evidence>
<dbReference type="Proteomes" id="UP001159405">
    <property type="component" value="Unassembled WGS sequence"/>
</dbReference>
<feature type="compositionally biased region" description="Polar residues" evidence="6">
    <location>
        <begin position="517"/>
        <end position="532"/>
    </location>
</feature>